<evidence type="ECO:0000256" key="3">
    <source>
        <dbReference type="ARBA" id="ARBA00022692"/>
    </source>
</evidence>
<dbReference type="EMBL" id="JBCNJP010000010">
    <property type="protein sequence ID" value="KAK9072278.1"/>
    <property type="molecule type" value="Genomic_DNA"/>
</dbReference>
<dbReference type="AlphaFoldDB" id="A0AAP0DJN2"/>
<evidence type="ECO:0000259" key="7">
    <source>
        <dbReference type="Pfam" id="PF10520"/>
    </source>
</evidence>
<evidence type="ECO:0000256" key="2">
    <source>
        <dbReference type="ARBA" id="ARBA00007620"/>
    </source>
</evidence>
<proteinExistence type="inferred from homology"/>
<evidence type="ECO:0000256" key="5">
    <source>
        <dbReference type="ARBA" id="ARBA00023136"/>
    </source>
</evidence>
<evidence type="ECO:0000256" key="4">
    <source>
        <dbReference type="ARBA" id="ARBA00022989"/>
    </source>
</evidence>
<keyword evidence="4" id="KW-1133">Transmembrane helix</keyword>
<evidence type="ECO:0000256" key="6">
    <source>
        <dbReference type="SAM" id="MobiDB-lite"/>
    </source>
</evidence>
<comment type="subcellular location">
    <subcellularLocation>
        <location evidence="1">Membrane</location>
        <topology evidence="1">Multi-pass membrane protein</topology>
    </subcellularLocation>
</comment>
<dbReference type="InterPro" id="IPR052864">
    <property type="entry name" value="Chloroplast_FAD_CarF"/>
</dbReference>
<dbReference type="Proteomes" id="UP001408789">
    <property type="component" value="Unassembled WGS sequence"/>
</dbReference>
<evidence type="ECO:0000313" key="8">
    <source>
        <dbReference type="EMBL" id="KAK9072278.1"/>
    </source>
</evidence>
<comment type="similarity">
    <text evidence="2">Belongs to the fatty acid desaturase CarF family.</text>
</comment>
<organism evidence="8 9">
    <name type="scientific">Deinandra increscens subsp. villosa</name>
    <dbReference type="NCBI Taxonomy" id="3103831"/>
    <lineage>
        <taxon>Eukaryota</taxon>
        <taxon>Viridiplantae</taxon>
        <taxon>Streptophyta</taxon>
        <taxon>Embryophyta</taxon>
        <taxon>Tracheophyta</taxon>
        <taxon>Spermatophyta</taxon>
        <taxon>Magnoliopsida</taxon>
        <taxon>eudicotyledons</taxon>
        <taxon>Gunneridae</taxon>
        <taxon>Pentapetalae</taxon>
        <taxon>asterids</taxon>
        <taxon>campanulids</taxon>
        <taxon>Asterales</taxon>
        <taxon>Asteraceae</taxon>
        <taxon>Asteroideae</taxon>
        <taxon>Heliantheae alliance</taxon>
        <taxon>Madieae</taxon>
        <taxon>Madiinae</taxon>
        <taxon>Deinandra</taxon>
    </lineage>
</organism>
<evidence type="ECO:0000256" key="1">
    <source>
        <dbReference type="ARBA" id="ARBA00004141"/>
    </source>
</evidence>
<dbReference type="PANTHER" id="PTHR48140">
    <property type="entry name" value="FATTY ACID DESATURASE 4, CHLOROPLASTIC-RELATED"/>
    <property type="match status" value="1"/>
</dbReference>
<keyword evidence="3" id="KW-0812">Transmembrane</keyword>
<accession>A0AAP0DJN2</accession>
<dbReference type="GO" id="GO:0016020">
    <property type="term" value="C:membrane"/>
    <property type="evidence" value="ECO:0007669"/>
    <property type="project" value="UniProtKB-SubCell"/>
</dbReference>
<keyword evidence="5" id="KW-0472">Membrane</keyword>
<reference evidence="8 9" key="1">
    <citation type="submission" date="2024-04" db="EMBL/GenBank/DDBJ databases">
        <title>The reference genome of an endangered Asteraceae, Deinandra increscens subsp. villosa, native to the Central Coast of California.</title>
        <authorList>
            <person name="Guilliams M."/>
            <person name="Hasenstab-Lehman K."/>
            <person name="Meyer R."/>
            <person name="Mcevoy S."/>
        </authorList>
    </citation>
    <scope>NUCLEOTIDE SEQUENCE [LARGE SCALE GENOMIC DNA]</scope>
    <source>
        <tissue evidence="8">Leaf</tissue>
    </source>
</reference>
<feature type="domain" description="Lipid desaturase" evidence="7">
    <location>
        <begin position="107"/>
        <end position="276"/>
    </location>
</feature>
<comment type="caution">
    <text evidence="8">The sequence shown here is derived from an EMBL/GenBank/DDBJ whole genome shotgun (WGS) entry which is preliminary data.</text>
</comment>
<feature type="region of interest" description="Disordered" evidence="6">
    <location>
        <begin position="276"/>
        <end position="299"/>
    </location>
</feature>
<keyword evidence="9" id="KW-1185">Reference proteome</keyword>
<protein>
    <recommendedName>
        <fullName evidence="7">Lipid desaturase domain-containing protein</fullName>
    </recommendedName>
</protein>
<gene>
    <name evidence="8" type="ORF">SSX86_008711</name>
</gene>
<sequence>MSILPHHHHLHHTTTIRHRRHHHNHRIYYAVTTPIKTRPKLEPLVTTTTPIITSPKADDPGLKSTWSHRAWVATGCTTVLATLASSVVGSANEHMWIEPVLSGFMGYLFADLGSGVYHWGIDNYGDASTPVFGTQIDAFQGHHKWPWTITKRQFANNLHALARVVTYAVLPIDLLCHDQPVVMAFVGMASGCIMFSQQFHAWAHGTKSKLPPVVVALQDTGVLVSRSQHADHHRPPYNGNYCIVSGVWNRLLDELRVFEALEMILFFKLGLRPRSWSEPNSDWTEEAEDSPATFSHDTC</sequence>
<name>A0AAP0DJN2_9ASTR</name>
<dbReference type="InterPro" id="IPR019547">
    <property type="entry name" value="Lipid_desat"/>
</dbReference>
<evidence type="ECO:0000313" key="9">
    <source>
        <dbReference type="Proteomes" id="UP001408789"/>
    </source>
</evidence>
<dbReference type="PANTHER" id="PTHR48140:SF1">
    <property type="entry name" value="FATTY ACID DESATURASE 4, CHLOROPLASTIC-RELATED"/>
    <property type="match status" value="1"/>
</dbReference>
<dbReference type="Pfam" id="PF10520">
    <property type="entry name" value="Lipid_desat"/>
    <property type="match status" value="1"/>
</dbReference>